<evidence type="ECO:0000313" key="4">
    <source>
        <dbReference type="EMBL" id="CAR07973.2"/>
    </source>
</evidence>
<evidence type="ECO:0000256" key="1">
    <source>
        <dbReference type="ARBA" id="ARBA00004328"/>
    </source>
</evidence>
<dbReference type="InterPro" id="IPR024455">
    <property type="entry name" value="Phage_capsid"/>
</dbReference>
<proteinExistence type="predicted"/>
<gene>
    <name evidence="4" type="ordered locus">ECED1_1780</name>
</gene>
<dbReference type="SUPFAM" id="SSF56563">
    <property type="entry name" value="Major capsid protein gp5"/>
    <property type="match status" value="1"/>
</dbReference>
<dbReference type="HOGENOM" id="CLU_041417_1_0_6"/>
<evidence type="ECO:0000313" key="5">
    <source>
        <dbReference type="Proteomes" id="UP000000748"/>
    </source>
</evidence>
<evidence type="ECO:0000256" key="2">
    <source>
        <dbReference type="SAM" id="MobiDB-lite"/>
    </source>
</evidence>
<dbReference type="AlphaFoldDB" id="B7MV57"/>
<dbReference type="NCBIfam" id="TIGR01554">
    <property type="entry name" value="major_cap_HK97"/>
    <property type="match status" value="1"/>
</dbReference>
<dbReference type="Proteomes" id="UP000000748">
    <property type="component" value="Chromosome"/>
</dbReference>
<evidence type="ECO:0000259" key="3">
    <source>
        <dbReference type="Pfam" id="PF05065"/>
    </source>
</evidence>
<accession>B7MV57</accession>
<comment type="subcellular location">
    <subcellularLocation>
        <location evidence="1">Virion</location>
    </subcellularLocation>
</comment>
<name>B7MV57_ECO81</name>
<dbReference type="KEGG" id="ecq:ECED1_1780"/>
<dbReference type="Gene3D" id="3.30.2320.10">
    <property type="entry name" value="hypothetical protein PF0899 domain"/>
    <property type="match status" value="1"/>
</dbReference>
<protein>
    <submittedName>
        <fullName evidence="4">Capsid protein of prophage ( major head protein)</fullName>
    </submittedName>
</protein>
<feature type="domain" description="Phage capsid-like C-terminal" evidence="3">
    <location>
        <begin position="116"/>
        <end position="395"/>
    </location>
</feature>
<feature type="region of interest" description="Disordered" evidence="2">
    <location>
        <begin position="75"/>
        <end position="94"/>
    </location>
</feature>
<organism evidence="4 5">
    <name type="scientific">Escherichia coli O81 (strain ED1a)</name>
    <dbReference type="NCBI Taxonomy" id="585397"/>
    <lineage>
        <taxon>Bacteria</taxon>
        <taxon>Pseudomonadati</taxon>
        <taxon>Pseudomonadota</taxon>
        <taxon>Gammaproteobacteria</taxon>
        <taxon>Enterobacterales</taxon>
        <taxon>Enterobacteriaceae</taxon>
        <taxon>Escherichia</taxon>
    </lineage>
</organism>
<sequence>MFAASWSSLLNPRTFFMPRIIELRQQKTAIKNQMRDMLENAEKENRSLNDAEGAKFDELRAKAESLDKDISRLEAIADEERSKPGKSSQTTDPAELRNYILTGETRALSTGVPADGGYTVIPELNTEIMRMLADESTMRRICTVKKISSNEFKQLVSAGGATVNHGEEGKAREQTSTPQINEVSIKLYPVYAYPRTTQEIVDFSDVDILSWLTGEIGDTFTETEESDLVVGDGDKKAKGFLSVPRAEKNDKERDFGTLQVIKPSESLAWTSADPLIDLKFALRKKYRKNAVWVVNSTTAAKLQKVKNANGDYIWRDRLQAGDPDTLLGLPVEYLEFMPDNVIALGDFKRGYYIVDHETGVRTRPDNLTEPGFIKIFTQKYLGGGVVDSNAIKILELPQDDD</sequence>
<dbReference type="InterPro" id="IPR054612">
    <property type="entry name" value="Phage_capsid-like_C"/>
</dbReference>
<reference evidence="5" key="1">
    <citation type="journal article" date="2009" name="PLoS Genet.">
        <title>Organised genome dynamics in the Escherichia coli species results in highly diverse adaptive paths.</title>
        <authorList>
            <person name="Touchon M."/>
            <person name="Hoede C."/>
            <person name="Tenaillon O."/>
            <person name="Barbe V."/>
            <person name="Baeriswyl S."/>
            <person name="Bidet P."/>
            <person name="Bingen E."/>
            <person name="Bonacorsi S."/>
            <person name="Bouchier C."/>
            <person name="Bouvet O."/>
            <person name="Calteau A."/>
            <person name="Chiapello H."/>
            <person name="Clermont O."/>
            <person name="Cruveiller S."/>
            <person name="Danchin A."/>
            <person name="Diard M."/>
            <person name="Dossat C."/>
            <person name="Karoui M.E."/>
            <person name="Frapy E."/>
            <person name="Garry L."/>
            <person name="Ghigo J.M."/>
            <person name="Gilles A.M."/>
            <person name="Johnson J."/>
            <person name="Le Bouguenec C."/>
            <person name="Lescat M."/>
            <person name="Mangenot S."/>
            <person name="Martinez-Jehanne V."/>
            <person name="Matic I."/>
            <person name="Nassif X."/>
            <person name="Oztas S."/>
            <person name="Petit M.A."/>
            <person name="Pichon C."/>
            <person name="Rouy Z."/>
            <person name="Ruf C.S."/>
            <person name="Schneider D."/>
            <person name="Tourret J."/>
            <person name="Vacherie B."/>
            <person name="Vallenet D."/>
            <person name="Medigue C."/>
            <person name="Rocha E.P.C."/>
            <person name="Denamur E."/>
        </authorList>
    </citation>
    <scope>NUCLEOTIDE SEQUENCE [LARGE SCALE GENOMIC DNA]</scope>
    <source>
        <strain evidence="5">ED1a</strain>
    </source>
</reference>
<dbReference type="EMBL" id="CU928162">
    <property type="protein sequence ID" value="CAR07973.2"/>
    <property type="molecule type" value="Genomic_DNA"/>
</dbReference>
<dbReference type="Pfam" id="PF05065">
    <property type="entry name" value="Phage_capsid"/>
    <property type="match status" value="1"/>
</dbReference>